<dbReference type="STRING" id="431595.K3WD24"/>
<dbReference type="EMBL" id="GL376628">
    <property type="status" value="NOT_ANNOTATED_CDS"/>
    <property type="molecule type" value="Genomic_DNA"/>
</dbReference>
<dbReference type="Proteomes" id="UP000019132">
    <property type="component" value="Unassembled WGS sequence"/>
</dbReference>
<dbReference type="CDD" id="cd03124">
    <property type="entry name" value="alpha_CA_prokaryotic_like"/>
    <property type="match status" value="1"/>
</dbReference>
<dbReference type="PANTHER" id="PTHR18952">
    <property type="entry name" value="CARBONIC ANHYDRASE"/>
    <property type="match status" value="1"/>
</dbReference>
<dbReference type="GO" id="GO:0004089">
    <property type="term" value="F:carbonate dehydratase activity"/>
    <property type="evidence" value="ECO:0007669"/>
    <property type="project" value="UniProtKB-UniRule"/>
</dbReference>
<comment type="catalytic activity">
    <reaction evidence="8 9">
        <text>hydrogencarbonate + H(+) = CO2 + H2O</text>
        <dbReference type="Rhea" id="RHEA:10748"/>
        <dbReference type="ChEBI" id="CHEBI:15377"/>
        <dbReference type="ChEBI" id="CHEBI:15378"/>
        <dbReference type="ChEBI" id="CHEBI:16526"/>
        <dbReference type="ChEBI" id="CHEBI:17544"/>
        <dbReference type="EC" id="4.2.1.1"/>
    </reaction>
</comment>
<evidence type="ECO:0000256" key="6">
    <source>
        <dbReference type="ARBA" id="ARBA00022833"/>
    </source>
</evidence>
<dbReference type="InterPro" id="IPR041891">
    <property type="entry name" value="Alpha_CA_prokaryot-like"/>
</dbReference>
<evidence type="ECO:0000256" key="4">
    <source>
        <dbReference type="ARBA" id="ARBA00012925"/>
    </source>
</evidence>
<dbReference type="PANTHER" id="PTHR18952:SF265">
    <property type="entry name" value="CARBONIC ANHYDRASE"/>
    <property type="match status" value="1"/>
</dbReference>
<feature type="domain" description="Alpha-carbonic anhydrase" evidence="11">
    <location>
        <begin position="22"/>
        <end position="272"/>
    </location>
</feature>
<keyword evidence="5 9" id="KW-0479">Metal-binding</keyword>
<dbReference type="InterPro" id="IPR001148">
    <property type="entry name" value="CA_dom"/>
</dbReference>
<comment type="similarity">
    <text evidence="3 9">Belongs to the alpha-carbonic anhydrase family.</text>
</comment>
<dbReference type="InterPro" id="IPR018338">
    <property type="entry name" value="Carbonic_anhydrase_a-class_CS"/>
</dbReference>
<protein>
    <recommendedName>
        <fullName evidence="4 9">Carbonic anhydrase</fullName>
        <ecNumber evidence="4 9">4.2.1.1</ecNumber>
    </recommendedName>
</protein>
<evidence type="ECO:0000256" key="5">
    <source>
        <dbReference type="ARBA" id="ARBA00022723"/>
    </source>
</evidence>
<proteinExistence type="inferred from homology"/>
<reference evidence="13" key="1">
    <citation type="journal article" date="2010" name="Genome Biol.">
        <title>Genome sequence of the necrotrophic plant pathogen Pythium ultimum reveals original pathogenicity mechanisms and effector repertoire.</title>
        <authorList>
            <person name="Levesque C.A."/>
            <person name="Brouwer H."/>
            <person name="Cano L."/>
            <person name="Hamilton J.P."/>
            <person name="Holt C."/>
            <person name="Huitema E."/>
            <person name="Raffaele S."/>
            <person name="Robideau G.P."/>
            <person name="Thines M."/>
            <person name="Win J."/>
            <person name="Zerillo M.M."/>
            <person name="Beakes G.W."/>
            <person name="Boore J.L."/>
            <person name="Busam D."/>
            <person name="Dumas B."/>
            <person name="Ferriera S."/>
            <person name="Fuerstenberg S.I."/>
            <person name="Gachon C.M."/>
            <person name="Gaulin E."/>
            <person name="Govers F."/>
            <person name="Grenville-Briggs L."/>
            <person name="Horner N."/>
            <person name="Hostetler J."/>
            <person name="Jiang R.H."/>
            <person name="Johnson J."/>
            <person name="Krajaejun T."/>
            <person name="Lin H."/>
            <person name="Meijer H.J."/>
            <person name="Moore B."/>
            <person name="Morris P."/>
            <person name="Phuntmart V."/>
            <person name="Puiu D."/>
            <person name="Shetty J."/>
            <person name="Stajich J.E."/>
            <person name="Tripathy S."/>
            <person name="Wawra S."/>
            <person name="van West P."/>
            <person name="Whitty B.R."/>
            <person name="Coutinho P.M."/>
            <person name="Henrissat B."/>
            <person name="Martin F."/>
            <person name="Thomas P.D."/>
            <person name="Tyler B.M."/>
            <person name="De Vries R.P."/>
            <person name="Kamoun S."/>
            <person name="Yandell M."/>
            <person name="Tisserat N."/>
            <person name="Buell C.R."/>
        </authorList>
    </citation>
    <scope>NUCLEOTIDE SEQUENCE</scope>
    <source>
        <strain evidence="13">DAOM:BR144</strain>
    </source>
</reference>
<evidence type="ECO:0000256" key="1">
    <source>
        <dbReference type="ARBA" id="ARBA00001947"/>
    </source>
</evidence>
<keyword evidence="6 9" id="KW-0862">Zinc</keyword>
<keyword evidence="9" id="KW-0732">Signal</keyword>
<sequence length="272" mass="30805">MVWTSVKTLLLAALVVGVSAKDDWGYREDSEEQVGPSNWASRYANCSGKHQSPINLEYSGDSVIDLWGTTDIAPIKFTGDCKKFNLKTLEDLYKWELGADQSCKISLQLENGKTYSLAQFHVHTPSEHTINGHHYGGEIHFVHKEDNGSGLLVTGLLLNPEKHVPENAWIEDVWRTMNDGVEDKVVPAELEVNYVDLLNSIVYTSHLFNYAGSLTTPPCSEIVNWWVINNPLSISLSELKHLREKYAERPSTDKGRDNRPTQELNDRKVKYY</sequence>
<name>K3WD24_GLOUD</name>
<dbReference type="PROSITE" id="PS51144">
    <property type="entry name" value="ALPHA_CA_2"/>
    <property type="match status" value="1"/>
</dbReference>
<dbReference type="eggNOG" id="KOG0382">
    <property type="taxonomic scope" value="Eukaryota"/>
</dbReference>
<dbReference type="VEuPathDB" id="FungiDB:PYU1_G002862"/>
<dbReference type="OMA" id="GACEKFT"/>
<keyword evidence="7 9" id="KW-0456">Lyase</keyword>
<evidence type="ECO:0000256" key="7">
    <source>
        <dbReference type="ARBA" id="ARBA00023239"/>
    </source>
</evidence>
<dbReference type="Pfam" id="PF00194">
    <property type="entry name" value="Carb_anhydrase"/>
    <property type="match status" value="1"/>
</dbReference>
<reference evidence="12" key="3">
    <citation type="submission" date="2015-02" db="UniProtKB">
        <authorList>
            <consortium name="EnsemblProtists"/>
        </authorList>
    </citation>
    <scope>IDENTIFICATION</scope>
    <source>
        <strain evidence="12">DAOM BR144</strain>
    </source>
</reference>
<dbReference type="EnsemblProtists" id="PYU1_T002865">
    <property type="protein sequence ID" value="PYU1_T002865"/>
    <property type="gene ID" value="PYU1_G002862"/>
</dbReference>
<evidence type="ECO:0000256" key="8">
    <source>
        <dbReference type="ARBA" id="ARBA00048348"/>
    </source>
</evidence>
<evidence type="ECO:0000313" key="13">
    <source>
        <dbReference type="Proteomes" id="UP000019132"/>
    </source>
</evidence>
<reference evidence="13" key="2">
    <citation type="submission" date="2010-04" db="EMBL/GenBank/DDBJ databases">
        <authorList>
            <person name="Buell R."/>
            <person name="Hamilton J."/>
            <person name="Hostetler J."/>
        </authorList>
    </citation>
    <scope>NUCLEOTIDE SEQUENCE [LARGE SCALE GENOMIC DNA]</scope>
    <source>
        <strain evidence="13">DAOM:BR144</strain>
    </source>
</reference>
<dbReference type="InParanoid" id="K3WD24"/>
<organism evidence="12 13">
    <name type="scientific">Globisporangium ultimum (strain ATCC 200006 / CBS 805.95 / DAOM BR144)</name>
    <name type="common">Pythium ultimum</name>
    <dbReference type="NCBI Taxonomy" id="431595"/>
    <lineage>
        <taxon>Eukaryota</taxon>
        <taxon>Sar</taxon>
        <taxon>Stramenopiles</taxon>
        <taxon>Oomycota</taxon>
        <taxon>Peronosporomycetes</taxon>
        <taxon>Pythiales</taxon>
        <taxon>Pythiaceae</taxon>
        <taxon>Globisporangium</taxon>
    </lineage>
</organism>
<comment type="function">
    <text evidence="2 9">Reversible hydration of carbon dioxide.</text>
</comment>
<dbReference type="EC" id="4.2.1.1" evidence="4 9"/>
<dbReference type="AlphaFoldDB" id="K3WD24"/>
<evidence type="ECO:0000313" key="12">
    <source>
        <dbReference type="EnsemblProtists" id="PYU1_T002865"/>
    </source>
</evidence>
<dbReference type="InterPro" id="IPR036398">
    <property type="entry name" value="CA_dom_sf"/>
</dbReference>
<keyword evidence="13" id="KW-1185">Reference proteome</keyword>
<evidence type="ECO:0000256" key="9">
    <source>
        <dbReference type="RuleBase" id="RU367011"/>
    </source>
</evidence>
<comment type="cofactor">
    <cofactor evidence="1 9">
        <name>Zn(2+)</name>
        <dbReference type="ChEBI" id="CHEBI:29105"/>
    </cofactor>
</comment>
<evidence type="ECO:0000259" key="11">
    <source>
        <dbReference type="PROSITE" id="PS51144"/>
    </source>
</evidence>
<feature type="chain" id="PRO_5025088979" description="Carbonic anhydrase" evidence="9">
    <location>
        <begin position="21"/>
        <end position="272"/>
    </location>
</feature>
<dbReference type="HOGENOM" id="CLU_039326_0_2_1"/>
<evidence type="ECO:0000256" key="3">
    <source>
        <dbReference type="ARBA" id="ARBA00010718"/>
    </source>
</evidence>
<accession>K3WD24</accession>
<evidence type="ECO:0000256" key="10">
    <source>
        <dbReference type="SAM" id="MobiDB-lite"/>
    </source>
</evidence>
<dbReference type="SUPFAM" id="SSF51069">
    <property type="entry name" value="Carbonic anhydrase"/>
    <property type="match status" value="1"/>
</dbReference>
<dbReference type="SMART" id="SM01057">
    <property type="entry name" value="Carb_anhydrase"/>
    <property type="match status" value="1"/>
</dbReference>
<evidence type="ECO:0000256" key="2">
    <source>
        <dbReference type="ARBA" id="ARBA00002904"/>
    </source>
</evidence>
<dbReference type="GO" id="GO:0008270">
    <property type="term" value="F:zinc ion binding"/>
    <property type="evidence" value="ECO:0007669"/>
    <property type="project" value="UniProtKB-UniRule"/>
</dbReference>
<dbReference type="InterPro" id="IPR023561">
    <property type="entry name" value="Carbonic_anhydrase_a-class"/>
</dbReference>
<dbReference type="Gene3D" id="3.10.200.10">
    <property type="entry name" value="Alpha carbonic anhydrase"/>
    <property type="match status" value="1"/>
</dbReference>
<dbReference type="PROSITE" id="PS00162">
    <property type="entry name" value="ALPHA_CA_1"/>
    <property type="match status" value="1"/>
</dbReference>
<feature type="region of interest" description="Disordered" evidence="10">
    <location>
        <begin position="247"/>
        <end position="272"/>
    </location>
</feature>
<feature type="signal peptide" evidence="9">
    <location>
        <begin position="1"/>
        <end position="20"/>
    </location>
</feature>